<evidence type="ECO:0000256" key="9">
    <source>
        <dbReference type="PIRSR" id="PIRSR602401-1"/>
    </source>
</evidence>
<dbReference type="Pfam" id="PF00067">
    <property type="entry name" value="p450"/>
    <property type="match status" value="1"/>
</dbReference>
<evidence type="ECO:0000256" key="1">
    <source>
        <dbReference type="ARBA" id="ARBA00001971"/>
    </source>
</evidence>
<comment type="cofactor">
    <cofactor evidence="1 9">
        <name>heme</name>
        <dbReference type="ChEBI" id="CHEBI:30413"/>
    </cofactor>
</comment>
<evidence type="ECO:0000313" key="13">
    <source>
        <dbReference type="Proteomes" id="UP000054279"/>
    </source>
</evidence>
<dbReference type="InterPro" id="IPR002401">
    <property type="entry name" value="Cyt_P450_E_grp-I"/>
</dbReference>
<keyword evidence="4 9" id="KW-0349">Heme</keyword>
<organism evidence="12 13">
    <name type="scientific">Sphaerobolus stellatus (strain SS14)</name>
    <dbReference type="NCBI Taxonomy" id="990650"/>
    <lineage>
        <taxon>Eukaryota</taxon>
        <taxon>Fungi</taxon>
        <taxon>Dikarya</taxon>
        <taxon>Basidiomycota</taxon>
        <taxon>Agaricomycotina</taxon>
        <taxon>Agaricomycetes</taxon>
        <taxon>Phallomycetidae</taxon>
        <taxon>Geastrales</taxon>
        <taxon>Sphaerobolaceae</taxon>
        <taxon>Sphaerobolus</taxon>
    </lineage>
</organism>
<keyword evidence="5 9" id="KW-0479">Metal-binding</keyword>
<gene>
    <name evidence="12" type="ORF">M422DRAFT_252305</name>
</gene>
<evidence type="ECO:0000256" key="10">
    <source>
        <dbReference type="RuleBase" id="RU000461"/>
    </source>
</evidence>
<reference evidence="12 13" key="1">
    <citation type="submission" date="2014-06" db="EMBL/GenBank/DDBJ databases">
        <title>Evolutionary Origins and Diversification of the Mycorrhizal Mutualists.</title>
        <authorList>
            <consortium name="DOE Joint Genome Institute"/>
            <consortium name="Mycorrhizal Genomics Consortium"/>
            <person name="Kohler A."/>
            <person name="Kuo A."/>
            <person name="Nagy L.G."/>
            <person name="Floudas D."/>
            <person name="Copeland A."/>
            <person name="Barry K.W."/>
            <person name="Cichocki N."/>
            <person name="Veneault-Fourrey C."/>
            <person name="LaButti K."/>
            <person name="Lindquist E.A."/>
            <person name="Lipzen A."/>
            <person name="Lundell T."/>
            <person name="Morin E."/>
            <person name="Murat C."/>
            <person name="Riley R."/>
            <person name="Ohm R."/>
            <person name="Sun H."/>
            <person name="Tunlid A."/>
            <person name="Henrissat B."/>
            <person name="Grigoriev I.V."/>
            <person name="Hibbett D.S."/>
            <person name="Martin F."/>
        </authorList>
    </citation>
    <scope>NUCLEOTIDE SEQUENCE [LARGE SCALE GENOMIC DNA]</scope>
    <source>
        <strain evidence="12 13">SS14</strain>
    </source>
</reference>
<dbReference type="GO" id="GO:0020037">
    <property type="term" value="F:heme binding"/>
    <property type="evidence" value="ECO:0007669"/>
    <property type="project" value="InterPro"/>
</dbReference>
<dbReference type="Proteomes" id="UP000054279">
    <property type="component" value="Unassembled WGS sequence"/>
</dbReference>
<dbReference type="GO" id="GO:0016705">
    <property type="term" value="F:oxidoreductase activity, acting on paired donors, with incorporation or reduction of molecular oxygen"/>
    <property type="evidence" value="ECO:0007669"/>
    <property type="project" value="InterPro"/>
</dbReference>
<evidence type="ECO:0000256" key="7">
    <source>
        <dbReference type="ARBA" id="ARBA00023004"/>
    </source>
</evidence>
<dbReference type="InterPro" id="IPR050364">
    <property type="entry name" value="Cytochrome_P450_fung"/>
</dbReference>
<dbReference type="PROSITE" id="PS00086">
    <property type="entry name" value="CYTOCHROME_P450"/>
    <property type="match status" value="1"/>
</dbReference>
<dbReference type="HOGENOM" id="CLU_001570_2_3_1"/>
<dbReference type="PANTHER" id="PTHR46300">
    <property type="entry name" value="P450, PUTATIVE (EUROFUNG)-RELATED-RELATED"/>
    <property type="match status" value="1"/>
</dbReference>
<feature type="transmembrane region" description="Helical" evidence="11">
    <location>
        <begin position="12"/>
        <end position="29"/>
    </location>
</feature>
<feature type="binding site" description="axial binding residue" evidence="9">
    <location>
        <position position="442"/>
    </location>
    <ligand>
        <name>heme</name>
        <dbReference type="ChEBI" id="CHEBI:30413"/>
    </ligand>
    <ligandPart>
        <name>Fe</name>
        <dbReference type="ChEBI" id="CHEBI:18248"/>
    </ligandPart>
</feature>
<evidence type="ECO:0000256" key="6">
    <source>
        <dbReference type="ARBA" id="ARBA00023002"/>
    </source>
</evidence>
<evidence type="ECO:0000256" key="2">
    <source>
        <dbReference type="ARBA" id="ARBA00005179"/>
    </source>
</evidence>
<evidence type="ECO:0000256" key="8">
    <source>
        <dbReference type="ARBA" id="ARBA00023033"/>
    </source>
</evidence>
<dbReference type="EMBL" id="KN837118">
    <property type="protein sequence ID" value="KIJ44298.1"/>
    <property type="molecule type" value="Genomic_DNA"/>
</dbReference>
<evidence type="ECO:0000256" key="4">
    <source>
        <dbReference type="ARBA" id="ARBA00022617"/>
    </source>
</evidence>
<protein>
    <recommendedName>
        <fullName evidence="14">Cytochrome P450</fullName>
    </recommendedName>
</protein>
<comment type="pathway">
    <text evidence="2">Secondary metabolite biosynthesis.</text>
</comment>
<evidence type="ECO:0008006" key="14">
    <source>
        <dbReference type="Google" id="ProtNLM"/>
    </source>
</evidence>
<name>A0A0C9UMR6_SPHS4</name>
<evidence type="ECO:0000256" key="5">
    <source>
        <dbReference type="ARBA" id="ARBA00022723"/>
    </source>
</evidence>
<keyword evidence="7 9" id="KW-0408">Iron</keyword>
<dbReference type="PRINTS" id="PR00385">
    <property type="entry name" value="P450"/>
</dbReference>
<dbReference type="GO" id="GO:0005506">
    <property type="term" value="F:iron ion binding"/>
    <property type="evidence" value="ECO:0007669"/>
    <property type="project" value="InterPro"/>
</dbReference>
<dbReference type="PANTHER" id="PTHR46300:SF7">
    <property type="entry name" value="P450, PUTATIVE (EUROFUNG)-RELATED"/>
    <property type="match status" value="1"/>
</dbReference>
<dbReference type="OrthoDB" id="2789670at2759"/>
<dbReference type="PRINTS" id="PR00463">
    <property type="entry name" value="EP450I"/>
</dbReference>
<dbReference type="CDD" id="cd11065">
    <property type="entry name" value="CYP64-like"/>
    <property type="match status" value="1"/>
</dbReference>
<evidence type="ECO:0000256" key="3">
    <source>
        <dbReference type="ARBA" id="ARBA00010617"/>
    </source>
</evidence>
<evidence type="ECO:0000313" key="12">
    <source>
        <dbReference type="EMBL" id="KIJ44298.1"/>
    </source>
</evidence>
<dbReference type="SUPFAM" id="SSF48264">
    <property type="entry name" value="Cytochrome P450"/>
    <property type="match status" value="1"/>
</dbReference>
<keyword evidence="13" id="KW-1185">Reference proteome</keyword>
<proteinExistence type="inferred from homology"/>
<keyword evidence="8 10" id="KW-0503">Monooxygenase</keyword>
<evidence type="ECO:0000256" key="11">
    <source>
        <dbReference type="SAM" id="Phobius"/>
    </source>
</evidence>
<dbReference type="AlphaFoldDB" id="A0A0C9UMR6"/>
<dbReference type="Gene3D" id="1.10.630.10">
    <property type="entry name" value="Cytochrome P450"/>
    <property type="match status" value="1"/>
</dbReference>
<keyword evidence="11" id="KW-1133">Transmembrane helix</keyword>
<keyword evidence="11" id="KW-0812">Transmembrane</keyword>
<sequence length="513" mass="57839">MSFRLAWPDTVSDYYIVVLTAVICILLLVRRGRTRYPPGPKGLPLLGVAHSHPKTEYWKTYAQWGRDYGDHGLISFHVLGRRMVVINSREMAETLLDGRGAIYSDRPFPMMSGHLMNRQKSIFIMSYNERLKSYRKLMHHDFNSRAAQKYWHVQEDEAQILLQGLLRTPENFLAHIDRFSGAVIMKVAFGYEVKSERDYYLQLAQEGMRIGSAAGAPGRWLVDSFPILRHIPNWFPGASFKRKAVEWGRLMYNQSLEPHEYVKRSLAAGTAVPSFTSQYLAPEGGGVATPELEDIVLWTAGALYSGAFDTTASNVRAFILVMMCHPEIQARAQEEIDRVVGRGRLPKISDRGSLPYVEAVIKEVLRWASVSPIALPHATSADDEVLGYKIPKGTMVVVNLWAMLHDAAVYAEPFKFDPTRFLGEKRQPDPRDVVFGRGRRICPGQHIAEASVFIQIASVLATFEIRKELDGTGQEIEPEVAFTTAIVSSVKPFTCRLIPRGKEVKMLIEEGLE</sequence>
<dbReference type="InterPro" id="IPR017972">
    <property type="entry name" value="Cyt_P450_CS"/>
</dbReference>
<dbReference type="InterPro" id="IPR036396">
    <property type="entry name" value="Cyt_P450_sf"/>
</dbReference>
<dbReference type="InterPro" id="IPR001128">
    <property type="entry name" value="Cyt_P450"/>
</dbReference>
<accession>A0A0C9UMR6</accession>
<keyword evidence="6 10" id="KW-0560">Oxidoreductase</keyword>
<comment type="similarity">
    <text evidence="3 10">Belongs to the cytochrome P450 family.</text>
</comment>
<keyword evidence="11" id="KW-0472">Membrane</keyword>
<dbReference type="GO" id="GO:0004497">
    <property type="term" value="F:monooxygenase activity"/>
    <property type="evidence" value="ECO:0007669"/>
    <property type="project" value="UniProtKB-KW"/>
</dbReference>